<feature type="transmembrane region" description="Helical" evidence="10">
    <location>
        <begin position="23"/>
        <end position="42"/>
    </location>
</feature>
<evidence type="ECO:0000256" key="9">
    <source>
        <dbReference type="ARBA" id="ARBA00023160"/>
    </source>
</evidence>
<feature type="transmembrane region" description="Helical" evidence="10">
    <location>
        <begin position="143"/>
        <end position="161"/>
    </location>
</feature>
<evidence type="ECO:0000256" key="2">
    <source>
        <dbReference type="ARBA" id="ARBA00022516"/>
    </source>
</evidence>
<dbReference type="GO" id="GO:0019367">
    <property type="term" value="P:fatty acid elongation, saturated fatty acid"/>
    <property type="evidence" value="ECO:0007669"/>
    <property type="project" value="TreeGrafter"/>
</dbReference>
<dbReference type="EMBL" id="JAQQBS010000001">
    <property type="protein sequence ID" value="KAK0176752.1"/>
    <property type="molecule type" value="Genomic_DNA"/>
</dbReference>
<keyword evidence="9 10" id="KW-0275">Fatty acid biosynthesis</keyword>
<keyword evidence="6 10" id="KW-1133">Transmembrane helix</keyword>
<proteinExistence type="inferred from homology"/>
<dbReference type="PANTHER" id="PTHR11157:SF28">
    <property type="entry name" value="ELONGATION OF VERY LONG CHAIN FATTY ACIDS PROTEIN"/>
    <property type="match status" value="1"/>
</dbReference>
<dbReference type="Proteomes" id="UP001168990">
    <property type="component" value="Unassembled WGS sequence"/>
</dbReference>
<name>A0AA39FVR7_9HYME</name>
<evidence type="ECO:0000256" key="3">
    <source>
        <dbReference type="ARBA" id="ARBA00022679"/>
    </source>
</evidence>
<evidence type="ECO:0000256" key="4">
    <source>
        <dbReference type="ARBA" id="ARBA00022692"/>
    </source>
</evidence>
<dbReference type="GO" id="GO:0042761">
    <property type="term" value="P:very long-chain fatty acid biosynthetic process"/>
    <property type="evidence" value="ECO:0007669"/>
    <property type="project" value="TreeGrafter"/>
</dbReference>
<keyword evidence="12" id="KW-1185">Reference proteome</keyword>
<organism evidence="11 12">
    <name type="scientific">Microctonus aethiopoides</name>
    <dbReference type="NCBI Taxonomy" id="144406"/>
    <lineage>
        <taxon>Eukaryota</taxon>
        <taxon>Metazoa</taxon>
        <taxon>Ecdysozoa</taxon>
        <taxon>Arthropoda</taxon>
        <taxon>Hexapoda</taxon>
        <taxon>Insecta</taxon>
        <taxon>Pterygota</taxon>
        <taxon>Neoptera</taxon>
        <taxon>Endopterygota</taxon>
        <taxon>Hymenoptera</taxon>
        <taxon>Apocrita</taxon>
        <taxon>Ichneumonoidea</taxon>
        <taxon>Braconidae</taxon>
        <taxon>Euphorinae</taxon>
        <taxon>Microctonus</taxon>
    </lineage>
</organism>
<comment type="caution">
    <text evidence="11">The sequence shown here is derived from an EMBL/GenBank/DDBJ whole genome shotgun (WGS) entry which is preliminary data.</text>
</comment>
<feature type="transmembrane region" description="Helical" evidence="10">
    <location>
        <begin position="113"/>
        <end position="131"/>
    </location>
</feature>
<feature type="transmembrane region" description="Helical" evidence="10">
    <location>
        <begin position="167"/>
        <end position="189"/>
    </location>
</feature>
<reference evidence="11" key="1">
    <citation type="journal article" date="2023" name="bioRxiv">
        <title>Scaffold-level genome assemblies of two parasitoid biocontrol wasps reveal the parthenogenesis mechanism and an associated novel virus.</title>
        <authorList>
            <person name="Inwood S."/>
            <person name="Skelly J."/>
            <person name="Guhlin J."/>
            <person name="Harrop T."/>
            <person name="Goldson S."/>
            <person name="Dearden P."/>
        </authorList>
    </citation>
    <scope>NUCLEOTIDE SEQUENCE</scope>
    <source>
        <strain evidence="11">Irish</strain>
        <tissue evidence="11">Whole body</tissue>
    </source>
</reference>
<dbReference type="GO" id="GO:0034625">
    <property type="term" value="P:fatty acid elongation, monounsaturated fatty acid"/>
    <property type="evidence" value="ECO:0007669"/>
    <property type="project" value="TreeGrafter"/>
</dbReference>
<dbReference type="GO" id="GO:0009922">
    <property type="term" value="F:fatty acid elongase activity"/>
    <property type="evidence" value="ECO:0007669"/>
    <property type="project" value="UniProtKB-EC"/>
</dbReference>
<protein>
    <recommendedName>
        <fullName evidence="10">Elongation of very long chain fatty acids protein</fullName>
        <ecNumber evidence="10">2.3.1.199</ecNumber>
    </recommendedName>
    <alternativeName>
        <fullName evidence="10">Very-long-chain 3-oxoacyl-CoA synthase</fullName>
    </alternativeName>
</protein>
<dbReference type="PANTHER" id="PTHR11157">
    <property type="entry name" value="FATTY ACID ACYL TRANSFERASE-RELATED"/>
    <property type="match status" value="1"/>
</dbReference>
<evidence type="ECO:0000256" key="7">
    <source>
        <dbReference type="ARBA" id="ARBA00023098"/>
    </source>
</evidence>
<evidence type="ECO:0000256" key="10">
    <source>
        <dbReference type="RuleBase" id="RU361115"/>
    </source>
</evidence>
<keyword evidence="2 10" id="KW-0444">Lipid biosynthesis</keyword>
<feature type="transmembrane region" description="Helical" evidence="10">
    <location>
        <begin position="201"/>
        <end position="218"/>
    </location>
</feature>
<comment type="catalytic activity">
    <reaction evidence="10">
        <text>a very-long-chain acyl-CoA + malonyl-CoA + H(+) = a very-long-chain 3-oxoacyl-CoA + CO2 + CoA</text>
        <dbReference type="Rhea" id="RHEA:32727"/>
        <dbReference type="ChEBI" id="CHEBI:15378"/>
        <dbReference type="ChEBI" id="CHEBI:16526"/>
        <dbReference type="ChEBI" id="CHEBI:57287"/>
        <dbReference type="ChEBI" id="CHEBI:57384"/>
        <dbReference type="ChEBI" id="CHEBI:90725"/>
        <dbReference type="ChEBI" id="CHEBI:90736"/>
        <dbReference type="EC" id="2.3.1.199"/>
    </reaction>
</comment>
<evidence type="ECO:0000256" key="6">
    <source>
        <dbReference type="ARBA" id="ARBA00022989"/>
    </source>
</evidence>
<dbReference type="AlphaFoldDB" id="A0AA39FVR7"/>
<comment type="subcellular location">
    <subcellularLocation>
        <location evidence="1">Membrane</location>
        <topology evidence="1">Multi-pass membrane protein</topology>
    </subcellularLocation>
</comment>
<gene>
    <name evidence="11" type="ORF">PV328_000858</name>
</gene>
<keyword evidence="8 10" id="KW-0472">Membrane</keyword>
<keyword evidence="5 10" id="KW-0276">Fatty acid metabolism</keyword>
<keyword evidence="4 10" id="KW-0812">Transmembrane</keyword>
<evidence type="ECO:0000256" key="8">
    <source>
        <dbReference type="ARBA" id="ARBA00023136"/>
    </source>
</evidence>
<keyword evidence="3 10" id="KW-0808">Transferase</keyword>
<feature type="transmembrane region" description="Helical" evidence="10">
    <location>
        <begin position="230"/>
        <end position="251"/>
    </location>
</feature>
<dbReference type="EC" id="2.3.1.199" evidence="10"/>
<accession>A0AA39FVR7</accession>
<reference evidence="11" key="2">
    <citation type="submission" date="2023-03" db="EMBL/GenBank/DDBJ databases">
        <authorList>
            <person name="Inwood S.N."/>
            <person name="Skelly J.G."/>
            <person name="Guhlin J."/>
            <person name="Harrop T.W.R."/>
            <person name="Goldson S.G."/>
            <person name="Dearden P.K."/>
        </authorList>
    </citation>
    <scope>NUCLEOTIDE SEQUENCE</scope>
    <source>
        <strain evidence="11">Irish</strain>
        <tissue evidence="11">Whole body</tissue>
    </source>
</reference>
<evidence type="ECO:0000256" key="5">
    <source>
        <dbReference type="ARBA" id="ARBA00022832"/>
    </source>
</evidence>
<feature type="transmembrane region" description="Helical" evidence="10">
    <location>
        <begin position="63"/>
        <end position="82"/>
    </location>
</feature>
<dbReference type="InterPro" id="IPR002076">
    <property type="entry name" value="ELO_fam"/>
</dbReference>
<dbReference type="GO" id="GO:0030148">
    <property type="term" value="P:sphingolipid biosynthetic process"/>
    <property type="evidence" value="ECO:0007669"/>
    <property type="project" value="TreeGrafter"/>
</dbReference>
<dbReference type="GO" id="GO:0005789">
    <property type="term" value="C:endoplasmic reticulum membrane"/>
    <property type="evidence" value="ECO:0007669"/>
    <property type="project" value="TreeGrafter"/>
</dbReference>
<comment type="similarity">
    <text evidence="10">Belongs to the ELO family.</text>
</comment>
<dbReference type="Pfam" id="PF01151">
    <property type="entry name" value="ELO"/>
    <property type="match status" value="1"/>
</dbReference>
<dbReference type="GO" id="GO:0034626">
    <property type="term" value="P:fatty acid elongation, polyunsaturated fatty acid"/>
    <property type="evidence" value="ECO:0007669"/>
    <property type="project" value="TreeGrafter"/>
</dbReference>
<evidence type="ECO:0000313" key="11">
    <source>
        <dbReference type="EMBL" id="KAK0176752.1"/>
    </source>
</evidence>
<keyword evidence="7 10" id="KW-0443">Lipid metabolism</keyword>
<evidence type="ECO:0000256" key="1">
    <source>
        <dbReference type="ARBA" id="ARBA00004141"/>
    </source>
</evidence>
<sequence length="282" mass="32993">MPGIIEWYQDIMQNKIDPRTSDWFLVTGPGPLLMIVVSYVYFSIYAGPRYMRDKKPYSLKNVLIAYNFVQVALSCILVHEGLMGGWWNDYSFGCQPVDRSMNPKALRMARAVWLYYICKLIELADTVFFVLRKKQRQISALHVWHHSMMTVTSWIGVRFFPGGHVTLLGVINSFIHILMYGYYMLSAFGPKVQKYLWWKRYLTRLQLIQFCIIFYHNAQHFWLGCNFPKTLSVLLCLNASIFIYLFGSFYVKNYMTPTSTQIKLSKPNQTSTVDSKVNDKID</sequence>
<evidence type="ECO:0000313" key="12">
    <source>
        <dbReference type="Proteomes" id="UP001168990"/>
    </source>
</evidence>